<sequence>MAWSGKAALIALLMAGAGAASAQPGAVVTSDPIKGLAQGTGAPFPKGHQAALDALPDWGGIWFVVFPRGPGAGAPPPPPRLKGKYKDDYEAWRKALAASNGVEKKTSSNCSPPGMPGIMQIPQYPFEFLFTPGRVTINQEAWMQTRKIWTDGRPHQEDPDPSFMGDSIGHWEGGTLVVDTIGINAGLQLQAGMAHSDKLKITERIHLSTSDPDVLINEMTYTDPDALEEPYTKTVTYHRDRYGALLEFECSENDRNPVDEKGDTQFN</sequence>
<keyword evidence="3" id="KW-1185">Reference proteome</keyword>
<dbReference type="Proteomes" id="UP001138757">
    <property type="component" value="Unassembled WGS sequence"/>
</dbReference>
<accession>A0A9X1D9Q9</accession>
<dbReference type="RefSeq" id="WP_214621715.1">
    <property type="nucleotide sequence ID" value="NZ_JAHGAW010000002.1"/>
</dbReference>
<dbReference type="AlphaFoldDB" id="A0A9X1D9Q9"/>
<organism evidence="2 3">
    <name type="scientific">Sphingobium nicotianae</name>
    <dbReference type="NCBI Taxonomy" id="2782607"/>
    <lineage>
        <taxon>Bacteria</taxon>
        <taxon>Pseudomonadati</taxon>
        <taxon>Pseudomonadota</taxon>
        <taxon>Alphaproteobacteria</taxon>
        <taxon>Sphingomonadales</taxon>
        <taxon>Sphingomonadaceae</taxon>
        <taxon>Sphingobium</taxon>
    </lineage>
</organism>
<evidence type="ECO:0000256" key="1">
    <source>
        <dbReference type="SAM" id="SignalP"/>
    </source>
</evidence>
<feature type="chain" id="PRO_5040871779" evidence="1">
    <location>
        <begin position="23"/>
        <end position="267"/>
    </location>
</feature>
<comment type="caution">
    <text evidence="2">The sequence shown here is derived from an EMBL/GenBank/DDBJ whole genome shotgun (WGS) entry which is preliminary data.</text>
</comment>
<gene>
    <name evidence="2" type="ORF">KK488_03285</name>
</gene>
<proteinExistence type="predicted"/>
<protein>
    <submittedName>
        <fullName evidence="2">Uncharacterized protein</fullName>
    </submittedName>
</protein>
<reference evidence="2" key="1">
    <citation type="submission" date="2021-05" db="EMBL/GenBank/DDBJ databases">
        <title>Genome of Sphingobium sp. strain.</title>
        <authorList>
            <person name="Fan R."/>
        </authorList>
    </citation>
    <scope>NUCLEOTIDE SEQUENCE</scope>
    <source>
        <strain evidence="2">H33</strain>
    </source>
</reference>
<evidence type="ECO:0000313" key="3">
    <source>
        <dbReference type="Proteomes" id="UP001138757"/>
    </source>
</evidence>
<keyword evidence="1" id="KW-0732">Signal</keyword>
<feature type="signal peptide" evidence="1">
    <location>
        <begin position="1"/>
        <end position="22"/>
    </location>
</feature>
<name>A0A9X1D9Q9_9SPHN</name>
<evidence type="ECO:0000313" key="2">
    <source>
        <dbReference type="EMBL" id="MBT2185962.1"/>
    </source>
</evidence>
<dbReference type="EMBL" id="JAHGAW010000002">
    <property type="protein sequence ID" value="MBT2185962.1"/>
    <property type="molecule type" value="Genomic_DNA"/>
</dbReference>